<keyword evidence="1" id="KW-1133">Transmembrane helix</keyword>
<proteinExistence type="predicted"/>
<feature type="transmembrane region" description="Helical" evidence="1">
    <location>
        <begin position="77"/>
        <end position="98"/>
    </location>
</feature>
<dbReference type="EMBL" id="CP136521">
    <property type="protein sequence ID" value="WOD44627.1"/>
    <property type="molecule type" value="Genomic_DNA"/>
</dbReference>
<keyword evidence="1" id="KW-0812">Transmembrane</keyword>
<keyword evidence="1" id="KW-0472">Membrane</keyword>
<reference evidence="3" key="1">
    <citation type="submission" date="2024-06" db="EMBL/GenBank/DDBJ databases">
        <title>Hwangdonia haimaensis gen. nov., sp. nov., a member of the family Flavobacteriaceae isolated from the haima cold seep.</title>
        <authorList>
            <person name="Li J."/>
        </authorList>
    </citation>
    <scope>NUCLEOTIDE SEQUENCE [LARGE SCALE GENOMIC DNA]</scope>
    <source>
        <strain evidence="3">SCSIO 19198</strain>
    </source>
</reference>
<dbReference type="SUPFAM" id="SSF48452">
    <property type="entry name" value="TPR-like"/>
    <property type="match status" value="1"/>
</dbReference>
<keyword evidence="3" id="KW-1185">Reference proteome</keyword>
<dbReference type="Gene3D" id="1.25.40.10">
    <property type="entry name" value="Tetratricopeptide repeat domain"/>
    <property type="match status" value="1"/>
</dbReference>
<evidence type="ECO:0008006" key="4">
    <source>
        <dbReference type="Google" id="ProtNLM"/>
    </source>
</evidence>
<gene>
    <name evidence="2" type="ORF">RNZ46_05055</name>
</gene>
<organism evidence="2 3">
    <name type="scientific">Hwangdonia lutea</name>
    <dbReference type="NCBI Taxonomy" id="3075823"/>
    <lineage>
        <taxon>Bacteria</taxon>
        <taxon>Pseudomonadati</taxon>
        <taxon>Bacteroidota</taxon>
        <taxon>Flavobacteriia</taxon>
        <taxon>Flavobacteriales</taxon>
        <taxon>Flavobacteriaceae</taxon>
        <taxon>Hwangdonia</taxon>
    </lineage>
</organism>
<evidence type="ECO:0000313" key="2">
    <source>
        <dbReference type="EMBL" id="WOD44627.1"/>
    </source>
</evidence>
<evidence type="ECO:0000313" key="3">
    <source>
        <dbReference type="Proteomes" id="UP001302486"/>
    </source>
</evidence>
<sequence length="242" mass="28000">MIDETLIEKYFSKRLTTEESKEFEKRYNSDGQFKKQVDFLMDLKSVTEFEDDAQFKKQLTAYETEITPQQKRSTIKWLKPLIAVAALVIVALSVNFLLNKPVNEDTLFSTYFEVSKNVSVPIVRSNNNDNILNHAFSAYSAEDYNQAISLFEKSYQNSNNSELLFYQGNAYLALGNAERAISKFKKHLTYTDALTHRSHWFLALAYLKSKQPENTIKELKTILNSNDSFKKDEAKSLLKKLE</sequence>
<evidence type="ECO:0000256" key="1">
    <source>
        <dbReference type="SAM" id="Phobius"/>
    </source>
</evidence>
<dbReference type="InterPro" id="IPR011990">
    <property type="entry name" value="TPR-like_helical_dom_sf"/>
</dbReference>
<dbReference type="RefSeq" id="WP_316984291.1">
    <property type="nucleotide sequence ID" value="NZ_CP136521.1"/>
</dbReference>
<protein>
    <recommendedName>
        <fullName evidence="4">Tetratricopeptide repeat protein</fullName>
    </recommendedName>
</protein>
<dbReference type="Proteomes" id="UP001302486">
    <property type="component" value="Chromosome"/>
</dbReference>
<accession>A0AA97HRI1</accession>
<dbReference type="KEGG" id="hws:RNZ46_05055"/>
<name>A0AA97HRI1_9FLAO</name>
<dbReference type="AlphaFoldDB" id="A0AA97HRI1"/>